<dbReference type="EMBL" id="UIGR01000001">
    <property type="protein sequence ID" value="SUX34163.1"/>
    <property type="molecule type" value="Genomic_DNA"/>
</dbReference>
<gene>
    <name evidence="1" type="primary">rfbG_1</name>
    <name evidence="1" type="ORF">NCTC8684_03282</name>
</gene>
<reference evidence="1 2" key="1">
    <citation type="submission" date="2018-06" db="EMBL/GenBank/DDBJ databases">
        <authorList>
            <consortium name="Pathogen Informatics"/>
            <person name="Doyle S."/>
        </authorList>
    </citation>
    <scope>NUCLEOTIDE SEQUENCE [LARGE SCALE GENOMIC DNA]</scope>
    <source>
        <strain evidence="1 2">NCTC8684</strain>
    </source>
</reference>
<evidence type="ECO:0000313" key="2">
    <source>
        <dbReference type="Proteomes" id="UP000254029"/>
    </source>
</evidence>
<dbReference type="EC" id="4.2.1.45" evidence="1"/>
<dbReference type="Gene3D" id="3.90.25.10">
    <property type="entry name" value="UDP-galactose 4-epimerase, domain 1"/>
    <property type="match status" value="1"/>
</dbReference>
<dbReference type="Proteomes" id="UP000254029">
    <property type="component" value="Unassembled WGS sequence"/>
</dbReference>
<accession>A0AAX2MDB7</accession>
<evidence type="ECO:0000313" key="1">
    <source>
        <dbReference type="EMBL" id="SUX34163.1"/>
    </source>
</evidence>
<sequence length="122" mass="13844">MLESLAGYLRLAERLAQGQDDAASAWNFGPADDSNRPVSWIADTLARQWGGDARWHRDGGDHPHEAQTLRLDSAKSRQRLGWSPRWSLEQALSATLDWHRAWLRGEDMQAFTLKQISAYTRG</sequence>
<dbReference type="SUPFAM" id="SSF51735">
    <property type="entry name" value="NAD(P)-binding Rossmann-fold domains"/>
    <property type="match status" value="1"/>
</dbReference>
<dbReference type="RefSeq" id="WP_223938062.1">
    <property type="nucleotide sequence ID" value="NZ_JBHMEH010000020.1"/>
</dbReference>
<name>A0AAX2MDB7_CHRVL</name>
<comment type="caution">
    <text evidence="1">The sequence shown here is derived from an EMBL/GenBank/DDBJ whole genome shotgun (WGS) entry which is preliminary data.</text>
</comment>
<dbReference type="InterPro" id="IPR036291">
    <property type="entry name" value="NAD(P)-bd_dom_sf"/>
</dbReference>
<protein>
    <submittedName>
        <fullName evidence="1">CDP-glucose 4,6-dehydratase</fullName>
        <ecNumber evidence="1">4.2.1.45</ecNumber>
    </submittedName>
</protein>
<keyword evidence="1" id="KW-0456">Lyase</keyword>
<proteinExistence type="predicted"/>
<dbReference type="GO" id="GO:0047733">
    <property type="term" value="F:CDP-glucose 4,6-dehydratase activity"/>
    <property type="evidence" value="ECO:0007669"/>
    <property type="project" value="UniProtKB-EC"/>
</dbReference>
<organism evidence="1 2">
    <name type="scientific">Chromobacterium violaceum</name>
    <dbReference type="NCBI Taxonomy" id="536"/>
    <lineage>
        <taxon>Bacteria</taxon>
        <taxon>Pseudomonadati</taxon>
        <taxon>Pseudomonadota</taxon>
        <taxon>Betaproteobacteria</taxon>
        <taxon>Neisseriales</taxon>
        <taxon>Chromobacteriaceae</taxon>
        <taxon>Chromobacterium</taxon>
    </lineage>
</organism>
<dbReference type="AlphaFoldDB" id="A0AAX2MDB7"/>